<protein>
    <submittedName>
        <fullName evidence="11">Chemotaxis protein MotB</fullName>
    </submittedName>
</protein>
<dbReference type="Proteomes" id="UP000218069">
    <property type="component" value="Unassembled WGS sequence"/>
</dbReference>
<dbReference type="Gene3D" id="3.30.1330.60">
    <property type="entry name" value="OmpA-like domain"/>
    <property type="match status" value="1"/>
</dbReference>
<organism evidence="11 12">
    <name type="scientific">Polynucleobacter meluiroseus</name>
    <dbReference type="NCBI Taxonomy" id="1938814"/>
    <lineage>
        <taxon>Bacteria</taxon>
        <taxon>Pseudomonadati</taxon>
        <taxon>Pseudomonadota</taxon>
        <taxon>Betaproteobacteria</taxon>
        <taxon>Burkholderiales</taxon>
        <taxon>Burkholderiaceae</taxon>
        <taxon>Polynucleobacter</taxon>
    </lineage>
</organism>
<keyword evidence="6 7" id="KW-0472">Membrane</keyword>
<dbReference type="InterPro" id="IPR036737">
    <property type="entry name" value="OmpA-like_sf"/>
</dbReference>
<evidence type="ECO:0000256" key="5">
    <source>
        <dbReference type="ARBA" id="ARBA00022989"/>
    </source>
</evidence>
<feature type="transmembrane region" description="Helical" evidence="9">
    <location>
        <begin position="26"/>
        <end position="45"/>
    </location>
</feature>
<evidence type="ECO:0000256" key="1">
    <source>
        <dbReference type="ARBA" id="ARBA00004162"/>
    </source>
</evidence>
<dbReference type="PANTHER" id="PTHR30329">
    <property type="entry name" value="STATOR ELEMENT OF FLAGELLAR MOTOR COMPLEX"/>
    <property type="match status" value="1"/>
</dbReference>
<reference evidence="12" key="1">
    <citation type="submission" date="2017-08" db="EMBL/GenBank/DDBJ databases">
        <authorList>
            <person name="Varghese N."/>
            <person name="Submissions S."/>
        </authorList>
    </citation>
    <scope>NUCLEOTIDE SEQUENCE [LARGE SCALE GENOMIC DNA]</scope>
    <source>
        <strain evidence="12">AP-Melu-1000-B4</strain>
    </source>
</reference>
<evidence type="ECO:0000256" key="4">
    <source>
        <dbReference type="ARBA" id="ARBA00022692"/>
    </source>
</evidence>
<feature type="domain" description="OmpA-like" evidence="10">
    <location>
        <begin position="145"/>
        <end position="266"/>
    </location>
</feature>
<gene>
    <name evidence="11" type="ORF">SAMN06295945_0710</name>
</gene>
<dbReference type="InterPro" id="IPR025713">
    <property type="entry name" value="MotB-like_N_dom"/>
</dbReference>
<dbReference type="InterPro" id="IPR006665">
    <property type="entry name" value="OmpA-like"/>
</dbReference>
<sequence>MDTSFKNPPLKRRKRPEDHEHHDRWLVSYADFITLLFAFFVVMYASSSINEKKYDALSNSLISAFAPLQATEGDNKIASKMKSNGDIAGTQTDASPILIDPLGLIRLKRDMAFIKREKMNRVEKDLTKALKPLIEDGKIGVMQTSKGVRIDIIDSYLFSPGSASVTSPAALNTLAQITPILAKSDQAIDIEGHTDNQPINTKAFNSNWELSAIRATTVLNILNQKGISESRLSATGFGSSRPIDSNDTAVGKAKNRRVSILLLNDSVQQPGSDIAPAKLVQPAVQPQNQPMETKSQ</sequence>
<evidence type="ECO:0000256" key="3">
    <source>
        <dbReference type="ARBA" id="ARBA00022475"/>
    </source>
</evidence>
<evidence type="ECO:0000313" key="11">
    <source>
        <dbReference type="EMBL" id="SNX28380.1"/>
    </source>
</evidence>
<feature type="region of interest" description="Disordered" evidence="8">
    <location>
        <begin position="272"/>
        <end position="296"/>
    </location>
</feature>
<feature type="compositionally biased region" description="Polar residues" evidence="8">
    <location>
        <begin position="284"/>
        <end position="296"/>
    </location>
</feature>
<dbReference type="InterPro" id="IPR050330">
    <property type="entry name" value="Bact_OuterMem_StrucFunc"/>
</dbReference>
<dbReference type="AlphaFoldDB" id="A0A240E0I5"/>
<evidence type="ECO:0000259" key="10">
    <source>
        <dbReference type="PROSITE" id="PS51123"/>
    </source>
</evidence>
<keyword evidence="4 9" id="KW-0812">Transmembrane</keyword>
<evidence type="ECO:0000256" key="6">
    <source>
        <dbReference type="ARBA" id="ARBA00023136"/>
    </source>
</evidence>
<comment type="subcellular location">
    <subcellularLocation>
        <location evidence="1">Cell membrane</location>
        <topology evidence="1">Single-pass membrane protein</topology>
    </subcellularLocation>
</comment>
<accession>A0A240E0I5</accession>
<dbReference type="PROSITE" id="PS51123">
    <property type="entry name" value="OMPA_2"/>
    <property type="match status" value="1"/>
</dbReference>
<dbReference type="GO" id="GO:0005886">
    <property type="term" value="C:plasma membrane"/>
    <property type="evidence" value="ECO:0007669"/>
    <property type="project" value="UniProtKB-SubCell"/>
</dbReference>
<dbReference type="OrthoDB" id="9815217at2"/>
<dbReference type="RefSeq" id="WP_096672495.1">
    <property type="nucleotide sequence ID" value="NZ_OANS01000002.1"/>
</dbReference>
<dbReference type="CDD" id="cd07185">
    <property type="entry name" value="OmpA_C-like"/>
    <property type="match status" value="1"/>
</dbReference>
<evidence type="ECO:0000256" key="7">
    <source>
        <dbReference type="PROSITE-ProRule" id="PRU00473"/>
    </source>
</evidence>
<keyword evidence="5 9" id="KW-1133">Transmembrane helix</keyword>
<comment type="similarity">
    <text evidence="2">Belongs to the MotB family.</text>
</comment>
<evidence type="ECO:0000256" key="8">
    <source>
        <dbReference type="SAM" id="MobiDB-lite"/>
    </source>
</evidence>
<evidence type="ECO:0000256" key="9">
    <source>
        <dbReference type="SAM" id="Phobius"/>
    </source>
</evidence>
<keyword evidence="12" id="KW-1185">Reference proteome</keyword>
<keyword evidence="3" id="KW-1003">Cell membrane</keyword>
<dbReference type="PANTHER" id="PTHR30329:SF20">
    <property type="entry name" value="EXPORTED PROTEIN"/>
    <property type="match status" value="1"/>
</dbReference>
<evidence type="ECO:0000256" key="2">
    <source>
        <dbReference type="ARBA" id="ARBA00008914"/>
    </source>
</evidence>
<evidence type="ECO:0000313" key="12">
    <source>
        <dbReference type="Proteomes" id="UP000218069"/>
    </source>
</evidence>
<dbReference type="EMBL" id="OANS01000002">
    <property type="protein sequence ID" value="SNX28380.1"/>
    <property type="molecule type" value="Genomic_DNA"/>
</dbReference>
<proteinExistence type="inferred from homology"/>
<name>A0A240E0I5_9BURK</name>
<dbReference type="Pfam" id="PF13677">
    <property type="entry name" value="MotB_plug"/>
    <property type="match status" value="1"/>
</dbReference>
<dbReference type="Pfam" id="PF00691">
    <property type="entry name" value="OmpA"/>
    <property type="match status" value="1"/>
</dbReference>
<dbReference type="SUPFAM" id="SSF103088">
    <property type="entry name" value="OmpA-like"/>
    <property type="match status" value="1"/>
</dbReference>